<dbReference type="EMBL" id="CP043431">
    <property type="protein sequence ID" value="QNT65026.1"/>
    <property type="molecule type" value="Genomic_DNA"/>
</dbReference>
<organism evidence="1 2">
    <name type="scientific">Weissella koreensis</name>
    <dbReference type="NCBI Taxonomy" id="165096"/>
    <lineage>
        <taxon>Bacteria</taxon>
        <taxon>Bacillati</taxon>
        <taxon>Bacillota</taxon>
        <taxon>Bacilli</taxon>
        <taxon>Lactobacillales</taxon>
        <taxon>Lactobacillaceae</taxon>
        <taxon>Weissella</taxon>
    </lineage>
</organism>
<proteinExistence type="predicted"/>
<dbReference type="AlphaFoldDB" id="A0A7H1MNJ0"/>
<keyword evidence="2" id="KW-1185">Reference proteome</keyword>
<accession>A0A7H1MNJ0</accession>
<evidence type="ECO:0000313" key="2">
    <source>
        <dbReference type="Proteomes" id="UP000516446"/>
    </source>
</evidence>
<gene>
    <name evidence="1" type="ORF">FY536_03640</name>
</gene>
<name>A0A7H1MNJ0_9LACO</name>
<dbReference type="NCBIfam" id="TIGR01167">
    <property type="entry name" value="LPXTG_anchor"/>
    <property type="match status" value="1"/>
</dbReference>
<evidence type="ECO:0000313" key="1">
    <source>
        <dbReference type="EMBL" id="QNT65026.1"/>
    </source>
</evidence>
<sequence>MKNKAVHYTNDNNSPINNSVNNIVHGDQTLFPNTSAEKFTLTGVISVVIASLAGLLIWKKRK</sequence>
<dbReference type="Proteomes" id="UP000516446">
    <property type="component" value="Chromosome"/>
</dbReference>
<protein>
    <submittedName>
        <fullName evidence="1">LPXTG cell wall anchor domain-containing protein</fullName>
    </submittedName>
</protein>
<reference evidence="1 2" key="1">
    <citation type="submission" date="2019-08" db="EMBL/GenBank/DDBJ databases">
        <authorList>
            <person name="Chang H.C."/>
            <person name="Mun S.Y."/>
        </authorList>
    </citation>
    <scope>NUCLEOTIDE SEQUENCE [LARGE SCALE GENOMIC DNA]</scope>
    <source>
        <strain evidence="1 2">SK</strain>
    </source>
</reference>